<keyword evidence="2" id="KW-1185">Reference proteome</keyword>
<sequence>MSFSLPTRPSFFIRLSSPQPHRAAPYISSFRFRTGAASIDGGGGGGGVGPISSESEPAIDELSNPIRFSLNKEVEDSVRVLKSGARTRKVPADEILRAFSAIEKAKVDPAGFLRTLGGTESPGRTWMLVFTAEKKLKRGRYFPVTAVQRFDAAGKTIENGVYLGPLGFLTFEGRFSWNRGRILQFVFERIRIKVGPFDPLKLDFNFNSDSDDGEQGIGKKDPFFVWFYVDEEIAVARGRSGGTAFWVRCKRVAHRNLVTQK</sequence>
<dbReference type="AlphaFoldDB" id="S8CFZ6"/>
<comment type="caution">
    <text evidence="1">The sequence shown here is derived from an EMBL/GenBank/DDBJ whole genome shotgun (WGS) entry which is preliminary data.</text>
</comment>
<gene>
    <name evidence="1" type="ORF">M569_11348</name>
</gene>
<dbReference type="OrthoDB" id="44190at2759"/>
<organism evidence="1 2">
    <name type="scientific">Genlisea aurea</name>
    <dbReference type="NCBI Taxonomy" id="192259"/>
    <lineage>
        <taxon>Eukaryota</taxon>
        <taxon>Viridiplantae</taxon>
        <taxon>Streptophyta</taxon>
        <taxon>Embryophyta</taxon>
        <taxon>Tracheophyta</taxon>
        <taxon>Spermatophyta</taxon>
        <taxon>Magnoliopsida</taxon>
        <taxon>eudicotyledons</taxon>
        <taxon>Gunneridae</taxon>
        <taxon>Pentapetalae</taxon>
        <taxon>asterids</taxon>
        <taxon>lamiids</taxon>
        <taxon>Lamiales</taxon>
        <taxon>Lentibulariaceae</taxon>
        <taxon>Genlisea</taxon>
    </lineage>
</organism>
<reference evidence="1 2" key="1">
    <citation type="journal article" date="2013" name="BMC Genomics">
        <title>The miniature genome of a carnivorous plant Genlisea aurea contains a low number of genes and short non-coding sequences.</title>
        <authorList>
            <person name="Leushkin E.V."/>
            <person name="Sutormin R.A."/>
            <person name="Nabieva E.R."/>
            <person name="Penin A.A."/>
            <person name="Kondrashov A.S."/>
            <person name="Logacheva M.D."/>
        </authorList>
    </citation>
    <scope>NUCLEOTIDE SEQUENCE [LARGE SCALE GENOMIC DNA]</scope>
</reference>
<protein>
    <recommendedName>
        <fullName evidence="3">Plastid lipid-associated protein/fibrillin conserved domain-containing protein</fullName>
    </recommendedName>
</protein>
<dbReference type="PANTHER" id="PTHR35690">
    <property type="entry name" value="OS01G0363500 PROTEIN"/>
    <property type="match status" value="1"/>
</dbReference>
<dbReference type="Proteomes" id="UP000015453">
    <property type="component" value="Unassembled WGS sequence"/>
</dbReference>
<accession>S8CFZ6</accession>
<name>S8CFZ6_9LAMI</name>
<proteinExistence type="predicted"/>
<evidence type="ECO:0000313" key="1">
    <source>
        <dbReference type="EMBL" id="EPS63436.1"/>
    </source>
</evidence>
<evidence type="ECO:0000313" key="2">
    <source>
        <dbReference type="Proteomes" id="UP000015453"/>
    </source>
</evidence>
<dbReference type="PANTHER" id="PTHR35690:SF1">
    <property type="entry name" value="OS01G0363500 PROTEIN"/>
    <property type="match status" value="1"/>
</dbReference>
<dbReference type="EMBL" id="AUSU01005490">
    <property type="protein sequence ID" value="EPS63436.1"/>
    <property type="molecule type" value="Genomic_DNA"/>
</dbReference>
<evidence type="ECO:0008006" key="3">
    <source>
        <dbReference type="Google" id="ProtNLM"/>
    </source>
</evidence>